<dbReference type="PANTHER" id="PTHR42880:SF2">
    <property type="entry name" value="(R)-CITRAMALATE SYNTHASE CIMA"/>
    <property type="match status" value="1"/>
</dbReference>
<accession>A0A7K4AFZ9</accession>
<dbReference type="InterPro" id="IPR011830">
    <property type="entry name" value="LEU1_arch"/>
</dbReference>
<dbReference type="InterPro" id="IPR013709">
    <property type="entry name" value="2-isopropylmalate_synth_dimer"/>
</dbReference>
<keyword evidence="9" id="KW-0012">Acyltransferase</keyword>
<keyword evidence="4 6" id="KW-0808">Transferase</keyword>
<dbReference type="InterPro" id="IPR024890">
    <property type="entry name" value="Citramalate_synthase_CimA"/>
</dbReference>
<dbReference type="InterPro" id="IPR000891">
    <property type="entry name" value="PYR_CT"/>
</dbReference>
<dbReference type="GO" id="GO:0009098">
    <property type="term" value="P:L-leucine biosynthetic process"/>
    <property type="evidence" value="ECO:0007669"/>
    <property type="project" value="InterPro"/>
</dbReference>
<dbReference type="Gene3D" id="1.10.238.260">
    <property type="match status" value="1"/>
</dbReference>
<dbReference type="FunFam" id="3.20.20.70:FF:000010">
    <property type="entry name" value="2-isopropylmalate synthase"/>
    <property type="match status" value="1"/>
</dbReference>
<dbReference type="EC" id="2.3.3.21" evidence="6"/>
<comment type="pathway">
    <text evidence="6">Amino-acid biosynthesis; L-isoleucine biosynthesis; 2-oxobutanoate from pyruvate: step 1/3.</text>
</comment>
<dbReference type="RefSeq" id="WP_048131675.1">
    <property type="nucleotide sequence ID" value="NZ_CAJYDL010000001.1"/>
</dbReference>
<dbReference type="AlphaFoldDB" id="A0A7K4AFZ9"/>
<name>A0A7K4AFZ9_METSH</name>
<dbReference type="EMBL" id="JAAYUN010000035">
    <property type="protein sequence ID" value="NLJ21862.1"/>
    <property type="molecule type" value="Genomic_DNA"/>
</dbReference>
<organism evidence="9 10">
    <name type="scientific">Methanothrix soehngenii</name>
    <name type="common">Methanosaeta concilii</name>
    <dbReference type="NCBI Taxonomy" id="2223"/>
    <lineage>
        <taxon>Archaea</taxon>
        <taxon>Methanobacteriati</taxon>
        <taxon>Methanobacteriota</taxon>
        <taxon>Stenosarchaea group</taxon>
        <taxon>Methanomicrobia</taxon>
        <taxon>Methanotrichales</taxon>
        <taxon>Methanotrichaceae</taxon>
        <taxon>Methanothrix</taxon>
    </lineage>
</organism>
<dbReference type="GeneID" id="10460169"/>
<dbReference type="NCBIfam" id="NF002085">
    <property type="entry name" value="PRK00915.1-2"/>
    <property type="match status" value="1"/>
</dbReference>
<dbReference type="GO" id="GO:0043714">
    <property type="term" value="F:(R)-citramalate synthase activity"/>
    <property type="evidence" value="ECO:0007669"/>
    <property type="project" value="UniProtKB-EC"/>
</dbReference>
<dbReference type="Proteomes" id="UP000544742">
    <property type="component" value="Unassembled WGS sequence"/>
</dbReference>
<dbReference type="PROSITE" id="PS50991">
    <property type="entry name" value="PYR_CT"/>
    <property type="match status" value="1"/>
</dbReference>
<evidence type="ECO:0000256" key="5">
    <source>
        <dbReference type="ARBA" id="ARBA00023304"/>
    </source>
</evidence>
<keyword evidence="2 6" id="KW-0028">Amino-acid biosynthesis</keyword>
<comment type="similarity">
    <text evidence="1 6 7">Belongs to the alpha-IPM synthase/homocitrate synthase family.</text>
</comment>
<dbReference type="InterPro" id="IPR054691">
    <property type="entry name" value="LeuA/HCS_post-cat"/>
</dbReference>
<evidence type="ECO:0000256" key="4">
    <source>
        <dbReference type="ARBA" id="ARBA00022679"/>
    </source>
</evidence>
<proteinExistence type="inferred from homology"/>
<evidence type="ECO:0000256" key="6">
    <source>
        <dbReference type="HAMAP-Rule" id="MF_01028"/>
    </source>
</evidence>
<reference evidence="9 10" key="1">
    <citation type="journal article" date="2020" name="Biotechnol. Biofuels">
        <title>New insights from the biogas microbiome by comprehensive genome-resolved metagenomics of nearly 1600 species originating from multiple anaerobic digesters.</title>
        <authorList>
            <person name="Campanaro S."/>
            <person name="Treu L."/>
            <person name="Rodriguez-R L.M."/>
            <person name="Kovalovszki A."/>
            <person name="Ziels R.M."/>
            <person name="Maus I."/>
            <person name="Zhu X."/>
            <person name="Kougias P.G."/>
            <person name="Basile A."/>
            <person name="Luo G."/>
            <person name="Schluter A."/>
            <person name="Konstantinidis K.T."/>
            <person name="Angelidaki I."/>
        </authorList>
    </citation>
    <scope>NUCLEOTIDE SEQUENCE [LARGE SCALE GENOMIC DNA]</scope>
    <source>
        <strain evidence="9">AS27yjCOA_157</strain>
    </source>
</reference>
<keyword evidence="5 6" id="KW-0100">Branched-chain amino acid biosynthesis</keyword>
<dbReference type="Pfam" id="PF22617">
    <property type="entry name" value="HCS_D2"/>
    <property type="match status" value="1"/>
</dbReference>
<dbReference type="SUPFAM" id="SSF51569">
    <property type="entry name" value="Aldolase"/>
    <property type="match status" value="1"/>
</dbReference>
<evidence type="ECO:0000256" key="3">
    <source>
        <dbReference type="ARBA" id="ARBA00022624"/>
    </source>
</evidence>
<dbReference type="GO" id="GO:0003852">
    <property type="term" value="F:2-isopropylmalate synthase activity"/>
    <property type="evidence" value="ECO:0007669"/>
    <property type="project" value="InterPro"/>
</dbReference>
<dbReference type="PROSITE" id="PS00816">
    <property type="entry name" value="AIPM_HOMOCIT_SYNTH_2"/>
    <property type="match status" value="1"/>
</dbReference>
<dbReference type="NCBIfam" id="TIGR02090">
    <property type="entry name" value="LEU1_arch"/>
    <property type="match status" value="1"/>
</dbReference>
<dbReference type="UniPathway" id="UPA00047">
    <property type="reaction ID" value="UER00066"/>
</dbReference>
<dbReference type="PROSITE" id="PS00815">
    <property type="entry name" value="AIPM_HOMOCIT_SYNTH_1"/>
    <property type="match status" value="1"/>
</dbReference>
<dbReference type="Gene3D" id="3.30.160.270">
    <property type="match status" value="1"/>
</dbReference>
<comment type="subunit">
    <text evidence="6">Homodimer.</text>
</comment>
<evidence type="ECO:0000259" key="8">
    <source>
        <dbReference type="PROSITE" id="PS50991"/>
    </source>
</evidence>
<dbReference type="GO" id="GO:0009097">
    <property type="term" value="P:isoleucine biosynthetic process"/>
    <property type="evidence" value="ECO:0007669"/>
    <property type="project" value="UniProtKB-UniRule"/>
</dbReference>
<dbReference type="InterPro" id="IPR013785">
    <property type="entry name" value="Aldolase_TIM"/>
</dbReference>
<dbReference type="HAMAP" id="MF_01028">
    <property type="entry name" value="CimA"/>
    <property type="match status" value="1"/>
</dbReference>
<dbReference type="CDD" id="cd07940">
    <property type="entry name" value="DRE_TIM_IPMS"/>
    <property type="match status" value="1"/>
</dbReference>
<keyword evidence="3 6" id="KW-0412">Isoleucine biosynthesis</keyword>
<sequence length="507" mass="54000">MCGIDLSGRIRFLDTTLRDGEQTPGVSLGMDEKLAIAQGLDSLGVDVIEAGSAMTSEGERLAIKKIADSGFKAEICSYVRALTADIDTALACDVDSVHLVVPVSDLHIQIKLKADRESVVRMAVDVTEYAKDHGLIVELSGEDASRADQDFLAGLYTAGIEAGADRLAFCDTVGVLVPEVAADIFSRLSRLEAPISIHCHNDFGMATANTVAALRAGASQAHVTVNGIGERAGNASLEEVVMALESLYQIDTGIRCKDIYQLSRTVSQMTGLLVAPNKAIVGENAFTHEAGIHVHGLLADTKTYEPMQPENVGRKRRIVLGKHAGRASVELAMREFGLSVTSQQLNQIVTRVKELGDKGKRVSDVDLQSIADTVLSIQMEPKVKLEELTVVAGNTVTPTASVKILLAGNERLEAGVGVGPVDAAINAIRRAISGVADVRLDEYHVDAVTGGTNALVEVWVTMAMADRKITARGAGADIIMASVEAVINGINRLMRLEEEEIARCRKA</sequence>
<evidence type="ECO:0000256" key="2">
    <source>
        <dbReference type="ARBA" id="ARBA00022605"/>
    </source>
</evidence>
<dbReference type="PANTHER" id="PTHR42880">
    <property type="entry name" value="HOMOCITRATE SYNTHASE"/>
    <property type="match status" value="1"/>
</dbReference>
<comment type="caution">
    <text evidence="9">The sequence shown here is derived from an EMBL/GenBank/DDBJ whole genome shotgun (WGS) entry which is preliminary data.</text>
</comment>
<protein>
    <recommendedName>
        <fullName evidence="6">Putative (R)-citramalate synthase CimA</fullName>
        <ecNumber evidence="6">2.3.3.21</ecNumber>
    </recommendedName>
</protein>
<evidence type="ECO:0000256" key="7">
    <source>
        <dbReference type="RuleBase" id="RU003523"/>
    </source>
</evidence>
<feature type="domain" description="Pyruvate carboxyltransferase" evidence="8">
    <location>
        <begin position="10"/>
        <end position="260"/>
    </location>
</feature>
<dbReference type="InterPro" id="IPR036230">
    <property type="entry name" value="LeuA_allosteric_dom_sf"/>
</dbReference>
<dbReference type="Pfam" id="PF00682">
    <property type="entry name" value="HMGL-like"/>
    <property type="match status" value="1"/>
</dbReference>
<dbReference type="SUPFAM" id="SSF110921">
    <property type="entry name" value="2-isopropylmalate synthase LeuA, allosteric (dimerisation) domain"/>
    <property type="match status" value="1"/>
</dbReference>
<dbReference type="Pfam" id="PF08502">
    <property type="entry name" value="LeuA_dimer"/>
    <property type="match status" value="1"/>
</dbReference>
<dbReference type="SMART" id="SM00917">
    <property type="entry name" value="LeuA_dimer"/>
    <property type="match status" value="1"/>
</dbReference>
<dbReference type="FunFam" id="1.10.238.260:FF:000001">
    <property type="entry name" value="2-isopropylmalate synthase"/>
    <property type="match status" value="1"/>
</dbReference>
<evidence type="ECO:0000313" key="10">
    <source>
        <dbReference type="Proteomes" id="UP000544742"/>
    </source>
</evidence>
<gene>
    <name evidence="6" type="primary">cimA</name>
    <name evidence="9" type="ORF">GX426_01950</name>
</gene>
<comment type="catalytic activity">
    <reaction evidence="6">
        <text>pyruvate + acetyl-CoA + H2O = (3R)-citramalate + CoA + H(+)</text>
        <dbReference type="Rhea" id="RHEA:19045"/>
        <dbReference type="ChEBI" id="CHEBI:15361"/>
        <dbReference type="ChEBI" id="CHEBI:15377"/>
        <dbReference type="ChEBI" id="CHEBI:15378"/>
        <dbReference type="ChEBI" id="CHEBI:30934"/>
        <dbReference type="ChEBI" id="CHEBI:57287"/>
        <dbReference type="ChEBI" id="CHEBI:57288"/>
        <dbReference type="EC" id="2.3.3.21"/>
    </reaction>
</comment>
<dbReference type="Gene3D" id="3.20.20.70">
    <property type="entry name" value="Aldolase class I"/>
    <property type="match status" value="1"/>
</dbReference>
<comment type="function">
    <text evidence="6">Catalyzes the condensation of pyruvate and acetyl-coenzyme A to form (R)-citramalate.</text>
</comment>
<evidence type="ECO:0000256" key="1">
    <source>
        <dbReference type="ARBA" id="ARBA00006154"/>
    </source>
</evidence>
<evidence type="ECO:0000313" key="9">
    <source>
        <dbReference type="EMBL" id="NLJ21862.1"/>
    </source>
</evidence>
<dbReference type="InterPro" id="IPR002034">
    <property type="entry name" value="AIPM/Hcit_synth_CS"/>
</dbReference>